<dbReference type="OrthoDB" id="3218408at2"/>
<proteinExistence type="predicted"/>
<protein>
    <submittedName>
        <fullName evidence="4">TetR/AcrR family transcriptional regulator</fullName>
    </submittedName>
</protein>
<dbReference type="Pfam" id="PF00440">
    <property type="entry name" value="TetR_N"/>
    <property type="match status" value="1"/>
</dbReference>
<dbReference type="PANTHER" id="PTHR30055:SF239">
    <property type="entry name" value="TRANSCRIPTIONAL REGULATORY PROTEIN"/>
    <property type="match status" value="1"/>
</dbReference>
<dbReference type="InterPro" id="IPR050109">
    <property type="entry name" value="HTH-type_TetR-like_transc_reg"/>
</dbReference>
<name>A0A2T7URZ6_9RHOB</name>
<dbReference type="GO" id="GO:0003700">
    <property type="term" value="F:DNA-binding transcription factor activity"/>
    <property type="evidence" value="ECO:0007669"/>
    <property type="project" value="TreeGrafter"/>
</dbReference>
<dbReference type="InterPro" id="IPR009057">
    <property type="entry name" value="Homeodomain-like_sf"/>
</dbReference>
<dbReference type="Gene3D" id="1.10.357.10">
    <property type="entry name" value="Tetracycline Repressor, domain 2"/>
    <property type="match status" value="1"/>
</dbReference>
<evidence type="ECO:0000313" key="4">
    <source>
        <dbReference type="EMBL" id="PVE47424.1"/>
    </source>
</evidence>
<dbReference type="InterPro" id="IPR001647">
    <property type="entry name" value="HTH_TetR"/>
</dbReference>
<gene>
    <name evidence="4" type="ORF">DDE23_11305</name>
</gene>
<accession>A0A2T7URZ6</accession>
<dbReference type="GO" id="GO:0000976">
    <property type="term" value="F:transcription cis-regulatory region binding"/>
    <property type="evidence" value="ECO:0007669"/>
    <property type="project" value="TreeGrafter"/>
</dbReference>
<evidence type="ECO:0000256" key="1">
    <source>
        <dbReference type="ARBA" id="ARBA00023125"/>
    </source>
</evidence>
<evidence type="ECO:0000256" key="2">
    <source>
        <dbReference type="PROSITE-ProRule" id="PRU00335"/>
    </source>
</evidence>
<dbReference type="Proteomes" id="UP000244810">
    <property type="component" value="Unassembled WGS sequence"/>
</dbReference>
<reference evidence="4 5" key="1">
    <citation type="journal article" date="2011" name="Syst. Appl. Microbiol.">
        <title>Defluviimonas denitrificans gen. nov., sp. nov., and Pararhodobacter aggregans gen. nov., sp. nov., non-phototrophic Rhodobacteraceae from the biofilter of a marine aquaculture.</title>
        <authorList>
            <person name="Foesel B.U."/>
            <person name="Drake H.L."/>
            <person name="Schramm A."/>
        </authorList>
    </citation>
    <scope>NUCLEOTIDE SEQUENCE [LARGE SCALE GENOMIC DNA]</scope>
    <source>
        <strain evidence="4 5">D1-19</strain>
    </source>
</reference>
<keyword evidence="5" id="KW-1185">Reference proteome</keyword>
<dbReference type="AlphaFoldDB" id="A0A2T7URZ6"/>
<organism evidence="4 5">
    <name type="scientific">Pararhodobacter aggregans</name>
    <dbReference type="NCBI Taxonomy" id="404875"/>
    <lineage>
        <taxon>Bacteria</taxon>
        <taxon>Pseudomonadati</taxon>
        <taxon>Pseudomonadota</taxon>
        <taxon>Alphaproteobacteria</taxon>
        <taxon>Rhodobacterales</taxon>
        <taxon>Paracoccaceae</taxon>
        <taxon>Pararhodobacter</taxon>
    </lineage>
</organism>
<dbReference type="SUPFAM" id="SSF46689">
    <property type="entry name" value="Homeodomain-like"/>
    <property type="match status" value="1"/>
</dbReference>
<feature type="DNA-binding region" description="H-T-H motif" evidence="2">
    <location>
        <begin position="44"/>
        <end position="63"/>
    </location>
</feature>
<comment type="caution">
    <text evidence="4">The sequence shown here is derived from an EMBL/GenBank/DDBJ whole genome shotgun (WGS) entry which is preliminary data.</text>
</comment>
<sequence length="205" mass="21788">MAPRLAPVNTVPYGATMSRDRLSPEDWIAAAFRRLGQGGIGAVRAEAIARDLGVSKGSFYWHFKDLPDLKARMLAHWLDQATARIVALADAGGSDPARRLDRLLELATGDLAEPYGGLSTEAAIRDWARTDPEASAAQAQADRARGAYLEGLLAAMGVDRARAAQAARLILMAYTGAVHQGIRDRAQLAGDLAALTAALLSRSGR</sequence>
<dbReference type="PROSITE" id="PS50977">
    <property type="entry name" value="HTH_TETR_2"/>
    <property type="match status" value="1"/>
</dbReference>
<keyword evidence="1 2" id="KW-0238">DNA-binding</keyword>
<dbReference type="PANTHER" id="PTHR30055">
    <property type="entry name" value="HTH-TYPE TRANSCRIPTIONAL REGULATOR RUTR"/>
    <property type="match status" value="1"/>
</dbReference>
<evidence type="ECO:0000313" key="5">
    <source>
        <dbReference type="Proteomes" id="UP000244810"/>
    </source>
</evidence>
<evidence type="ECO:0000259" key="3">
    <source>
        <dbReference type="PROSITE" id="PS50977"/>
    </source>
</evidence>
<dbReference type="EMBL" id="QDDR01000005">
    <property type="protein sequence ID" value="PVE47424.1"/>
    <property type="molecule type" value="Genomic_DNA"/>
</dbReference>
<feature type="domain" description="HTH tetR-type" evidence="3">
    <location>
        <begin position="21"/>
        <end position="81"/>
    </location>
</feature>